<evidence type="ECO:0000313" key="3">
    <source>
        <dbReference type="Proteomes" id="UP001340816"/>
    </source>
</evidence>
<feature type="transmembrane region" description="Helical" evidence="1">
    <location>
        <begin position="110"/>
        <end position="133"/>
    </location>
</feature>
<sequence length="277" mass="29595">MAMGVVLTTAARVYDARALIIPSGLLMGSAYAVAKPWFVSRSEILHRVITFVPMVLHVLLLGGVVILAVDGLPDDPVPAGLALVGVWIFHVFCGVPEPTGFAYERLAGRLTWAVVLQVFSMACGTAGIALCLTRGLPVPERFEPVVVGTSLGLIVALCTASLKVFSRGRRLATRLAGEARQMARCLERLSRGGAAEMSRLQEAAEDAWDALELTLRSKIETGFHLSGTFVIPNEELRSLKAAVTEAIAAPGSRSYEEAAVKLTMLRTACHDKIDIAA</sequence>
<keyword evidence="1" id="KW-1133">Transmembrane helix</keyword>
<evidence type="ECO:0000256" key="1">
    <source>
        <dbReference type="SAM" id="Phobius"/>
    </source>
</evidence>
<keyword evidence="1" id="KW-0472">Membrane</keyword>
<accession>A0ABZ1HBK1</accession>
<feature type="transmembrane region" description="Helical" evidence="1">
    <location>
        <begin position="145"/>
        <end position="165"/>
    </location>
</feature>
<gene>
    <name evidence="2" type="ORF">OHB35_15595</name>
</gene>
<dbReference type="Proteomes" id="UP001340816">
    <property type="component" value="Chromosome"/>
</dbReference>
<feature type="transmembrane region" description="Helical" evidence="1">
    <location>
        <begin position="81"/>
        <end position="103"/>
    </location>
</feature>
<keyword evidence="3" id="KW-1185">Reference proteome</keyword>
<protein>
    <submittedName>
        <fullName evidence="2">Uncharacterized protein</fullName>
    </submittedName>
</protein>
<dbReference type="EMBL" id="CP109135">
    <property type="protein sequence ID" value="WSD14554.1"/>
    <property type="molecule type" value="Genomic_DNA"/>
</dbReference>
<reference evidence="2 3" key="1">
    <citation type="submission" date="2022-10" db="EMBL/GenBank/DDBJ databases">
        <title>The complete genomes of actinobacterial strains from the NBC collection.</title>
        <authorList>
            <person name="Joergensen T.S."/>
            <person name="Alvarez Arevalo M."/>
            <person name="Sterndorff E.B."/>
            <person name="Faurdal D."/>
            <person name="Vuksanovic O."/>
            <person name="Mourched A.-S."/>
            <person name="Charusanti P."/>
            <person name="Shaw S."/>
            <person name="Blin K."/>
            <person name="Weber T."/>
        </authorList>
    </citation>
    <scope>NUCLEOTIDE SEQUENCE [LARGE SCALE GENOMIC DNA]</scope>
    <source>
        <strain evidence="2 3">NBC 01752</strain>
    </source>
</reference>
<evidence type="ECO:0000313" key="2">
    <source>
        <dbReference type="EMBL" id="WSD14554.1"/>
    </source>
</evidence>
<organism evidence="2 3">
    <name type="scientific">Streptomyces phaeochromogenes</name>
    <dbReference type="NCBI Taxonomy" id="1923"/>
    <lineage>
        <taxon>Bacteria</taxon>
        <taxon>Bacillati</taxon>
        <taxon>Actinomycetota</taxon>
        <taxon>Actinomycetes</taxon>
        <taxon>Kitasatosporales</taxon>
        <taxon>Streptomycetaceae</taxon>
        <taxon>Streptomyces</taxon>
        <taxon>Streptomyces phaeochromogenes group</taxon>
    </lineage>
</organism>
<dbReference type="RefSeq" id="WP_326759196.1">
    <property type="nucleotide sequence ID" value="NZ_CP109135.1"/>
</dbReference>
<feature type="transmembrane region" description="Helical" evidence="1">
    <location>
        <begin position="51"/>
        <end position="69"/>
    </location>
</feature>
<keyword evidence="1" id="KW-0812">Transmembrane</keyword>
<proteinExistence type="predicted"/>
<name>A0ABZ1HBK1_STRPH</name>
<feature type="transmembrane region" description="Helical" evidence="1">
    <location>
        <begin position="20"/>
        <end position="39"/>
    </location>
</feature>